<gene>
    <name evidence="12" type="primary">cbiA</name>
    <name evidence="9" type="synonym">cobB</name>
    <name evidence="12" type="ORF">STA1M1_02620</name>
</gene>
<dbReference type="Proteomes" id="UP001144205">
    <property type="component" value="Unassembled WGS sequence"/>
</dbReference>
<dbReference type="PROSITE" id="PS51274">
    <property type="entry name" value="GATASE_COBBQ"/>
    <property type="match status" value="1"/>
</dbReference>
<protein>
    <recommendedName>
        <fullName evidence="9">Hydrogenobyrinate a,c-diamide synthase</fullName>
        <ecNumber evidence="9">6.3.5.9</ecNumber>
    </recommendedName>
    <alternativeName>
        <fullName evidence="9">Hydrogenobyrinic acid a,c-diamide synthase</fullName>
    </alternativeName>
</protein>
<feature type="active site" description="Nucleophile" evidence="9">
    <location>
        <position position="329"/>
    </location>
</feature>
<dbReference type="Gene3D" id="3.40.50.880">
    <property type="match status" value="1"/>
</dbReference>
<keyword evidence="5 9" id="KW-0547">Nucleotide-binding</keyword>
<dbReference type="InterPro" id="IPR011698">
    <property type="entry name" value="GATase_3"/>
</dbReference>
<feature type="domain" description="CobQ/CobB/MinD/ParA nucleotide binding" evidence="10">
    <location>
        <begin position="13"/>
        <end position="190"/>
    </location>
</feature>
<dbReference type="PANTHER" id="PTHR43873">
    <property type="entry name" value="COBYRINATE A,C-DIAMIDE SYNTHASE"/>
    <property type="match status" value="1"/>
</dbReference>
<keyword evidence="6 9" id="KW-0067">ATP-binding</keyword>
<dbReference type="SUPFAM" id="SSF52317">
    <property type="entry name" value="Class I glutamine amidotransferase-like"/>
    <property type="match status" value="1"/>
</dbReference>
<proteinExistence type="inferred from homology"/>
<comment type="miscellaneous">
    <text evidence="9">The a and c carboxylates of hydrogenobyrinate are activated for nucleophilic attack via formation of a phosphorylated intermediate by ATP. CobB catalyzes first the amidation of the c-carboxylate, and then that of the a-carboxylate.</text>
</comment>
<dbReference type="CDD" id="cd05388">
    <property type="entry name" value="CobB_N"/>
    <property type="match status" value="1"/>
</dbReference>
<comment type="catalytic activity">
    <reaction evidence="9">
        <text>hydrogenobyrinate + 2 L-glutamine + 2 ATP + 2 H2O = hydrogenobyrinate a,c-diamide + 2 L-glutamate + 2 ADP + 2 phosphate + 2 H(+)</text>
        <dbReference type="Rhea" id="RHEA:12544"/>
        <dbReference type="ChEBI" id="CHEBI:15377"/>
        <dbReference type="ChEBI" id="CHEBI:15378"/>
        <dbReference type="ChEBI" id="CHEBI:29985"/>
        <dbReference type="ChEBI" id="CHEBI:30616"/>
        <dbReference type="ChEBI" id="CHEBI:43474"/>
        <dbReference type="ChEBI" id="CHEBI:58359"/>
        <dbReference type="ChEBI" id="CHEBI:77873"/>
        <dbReference type="ChEBI" id="CHEBI:77874"/>
        <dbReference type="ChEBI" id="CHEBI:456216"/>
        <dbReference type="EC" id="6.3.5.9"/>
    </reaction>
</comment>
<evidence type="ECO:0000256" key="6">
    <source>
        <dbReference type="ARBA" id="ARBA00022840"/>
    </source>
</evidence>
<dbReference type="InterPro" id="IPR027417">
    <property type="entry name" value="P-loop_NTPase"/>
</dbReference>
<evidence type="ECO:0000256" key="7">
    <source>
        <dbReference type="ARBA" id="ARBA00022842"/>
    </source>
</evidence>
<evidence type="ECO:0000256" key="1">
    <source>
        <dbReference type="ARBA" id="ARBA00001946"/>
    </source>
</evidence>
<dbReference type="NCBIfam" id="NF002204">
    <property type="entry name" value="PRK01077.1"/>
    <property type="match status" value="1"/>
</dbReference>
<dbReference type="Gene3D" id="3.40.50.300">
    <property type="entry name" value="P-loop containing nucleotide triphosphate hydrolases"/>
    <property type="match status" value="2"/>
</dbReference>
<keyword evidence="8 9" id="KW-0315">Glutamine amidotransferase</keyword>
<dbReference type="InterPro" id="IPR004484">
    <property type="entry name" value="CbiA/CobB_synth"/>
</dbReference>
<dbReference type="Pfam" id="PF07685">
    <property type="entry name" value="GATase_3"/>
    <property type="match status" value="1"/>
</dbReference>
<organism evidence="12 13">
    <name type="scientific">Sinisalibacter aestuarii</name>
    <dbReference type="NCBI Taxonomy" id="2949426"/>
    <lineage>
        <taxon>Bacteria</taxon>
        <taxon>Pseudomonadati</taxon>
        <taxon>Pseudomonadota</taxon>
        <taxon>Alphaproteobacteria</taxon>
        <taxon>Rhodobacterales</taxon>
        <taxon>Roseobacteraceae</taxon>
        <taxon>Sinisalibacter</taxon>
    </lineage>
</organism>
<dbReference type="NCBIfam" id="TIGR00379">
    <property type="entry name" value="cobB"/>
    <property type="match status" value="1"/>
</dbReference>
<dbReference type="CDD" id="cd03130">
    <property type="entry name" value="GATase1_CobB"/>
    <property type="match status" value="1"/>
</dbReference>
<comment type="similarity">
    <text evidence="9">Belongs to the CobB/CbiA family.</text>
</comment>
<reference evidence="12" key="1">
    <citation type="journal article" date="2023" name="Int. J. Syst. Evol. Microbiol.">
        <title>Sinisalibacter aestuarii sp. nov., isolated from estuarine sediment of the Arakawa River.</title>
        <authorList>
            <person name="Arafat S.T."/>
            <person name="Hirano S."/>
            <person name="Sato A."/>
            <person name="Takeuchi K."/>
            <person name="Yasuda T."/>
            <person name="Terahara T."/>
            <person name="Hamada M."/>
            <person name="Kobayashi T."/>
        </authorList>
    </citation>
    <scope>NUCLEOTIDE SEQUENCE</scope>
    <source>
        <strain evidence="12">B-399</strain>
    </source>
</reference>
<evidence type="ECO:0000256" key="3">
    <source>
        <dbReference type="ARBA" id="ARBA00022573"/>
    </source>
</evidence>
<feature type="site" description="Increases nucleophilicity of active site Cys" evidence="9">
    <location>
        <position position="432"/>
    </location>
</feature>
<evidence type="ECO:0000256" key="4">
    <source>
        <dbReference type="ARBA" id="ARBA00022598"/>
    </source>
</evidence>
<sequence>MRAPRFLIAAAHKSSGKTVVSTGLARALTARGLTVAAFKKGPDYIDPMWLGAATGGPCYNLDFNTQAPDEITAFFGSRVQASGVALVEANKGLFDGVSMDGSDSNAAIARLLRLPVILVIDTVGMTRGIAPLLQGYRAFDPQVNITGVILNKVGGPRHEKKLREAVETYTDLKVVGAVHRNAALEIGERHLGLTTPAETGELDALIARMGEIIGGSVDLDLLLELAGEAPDLPDPPSPAPLPEPDVTIAYARDRAFGFYYPDDLEAFAEAGARLVPFDAMKDAELPACDGLFIGGGFPEMFTRELAANTRLRADIRARIERGLPAYAECGGLMYLSRAIVGEGGAGEMVGVVPGEAVMHPSPEGKGLIRFIERADHPWPGPGGEIRAHEFHYARLKAIAGAPVYGRDMTRGHGVDGTHDGIVVHNALAGFCHLRATRADNWVARFVAFVRSHKAG</sequence>
<dbReference type="HAMAP" id="MF_00027">
    <property type="entry name" value="CobB_CbiA"/>
    <property type="match status" value="1"/>
</dbReference>
<comment type="similarity">
    <text evidence="2">Belongs to the CobB/CobQ family. CobQ subfamily.</text>
</comment>
<keyword evidence="13" id="KW-1185">Reference proteome</keyword>
<evidence type="ECO:0000256" key="5">
    <source>
        <dbReference type="ARBA" id="ARBA00022741"/>
    </source>
</evidence>
<evidence type="ECO:0000256" key="9">
    <source>
        <dbReference type="HAMAP-Rule" id="MF_00027"/>
    </source>
</evidence>
<keyword evidence="4 9" id="KW-0436">Ligase</keyword>
<keyword evidence="3 9" id="KW-0169">Cobalamin biosynthesis</keyword>
<dbReference type="InterPro" id="IPR029062">
    <property type="entry name" value="Class_I_gatase-like"/>
</dbReference>
<comment type="pathway">
    <text evidence="9">Cofactor biosynthesis; adenosylcobalamin biosynthesis; cob(II)yrinate a,c-diamide from precorrin-2 (aerobic route): step 9/10.</text>
</comment>
<comment type="caution">
    <text evidence="12">The sequence shown here is derived from an EMBL/GenBank/DDBJ whole genome shotgun (WGS) entry which is preliminary data.</text>
</comment>
<comment type="cofactor">
    <cofactor evidence="1 9">
        <name>Mg(2+)</name>
        <dbReference type="ChEBI" id="CHEBI:18420"/>
    </cofactor>
</comment>
<dbReference type="SUPFAM" id="SSF52540">
    <property type="entry name" value="P-loop containing nucleoside triphosphate hydrolases"/>
    <property type="match status" value="1"/>
</dbReference>
<evidence type="ECO:0000256" key="8">
    <source>
        <dbReference type="ARBA" id="ARBA00022962"/>
    </source>
</evidence>
<dbReference type="Pfam" id="PF01656">
    <property type="entry name" value="CbiA"/>
    <property type="match status" value="1"/>
</dbReference>
<comment type="domain">
    <text evidence="9">Comprises of two domains. The C-terminal domain contains the binding site for glutamine and catalyzes the hydrolysis of this substrate to glutamate and ammonia. The N-terminal domain is anticipated to bind ATP and hydrogenobyrinate and catalyzes the ultimate synthesis of the diamide product. The ammonia produced via the glutaminase domain is probably translocated to the adjacent domain via a molecular tunnel, where it reacts with an activated intermediate.</text>
</comment>
<dbReference type="EMBL" id="BROH01000001">
    <property type="protein sequence ID" value="GKY86393.1"/>
    <property type="molecule type" value="Genomic_DNA"/>
</dbReference>
<evidence type="ECO:0000313" key="13">
    <source>
        <dbReference type="Proteomes" id="UP001144205"/>
    </source>
</evidence>
<evidence type="ECO:0000259" key="10">
    <source>
        <dbReference type="Pfam" id="PF01656"/>
    </source>
</evidence>
<dbReference type="PANTHER" id="PTHR43873:SF1">
    <property type="entry name" value="COBYRINATE A,C-DIAMIDE SYNTHASE"/>
    <property type="match status" value="1"/>
</dbReference>
<dbReference type="EC" id="6.3.5.9" evidence="9"/>
<feature type="domain" description="CobB/CobQ-like glutamine amidotransferase" evidence="11">
    <location>
        <begin position="247"/>
        <end position="435"/>
    </location>
</feature>
<evidence type="ECO:0000259" key="11">
    <source>
        <dbReference type="Pfam" id="PF07685"/>
    </source>
</evidence>
<evidence type="ECO:0000256" key="2">
    <source>
        <dbReference type="ARBA" id="ARBA00006205"/>
    </source>
</evidence>
<comment type="function">
    <text evidence="9">Catalyzes the ATP-dependent amidation of the two carboxylate groups at positions a and c of hydrogenobyrinate, using either L-glutamine or ammonia as the nitrogen source.</text>
</comment>
<keyword evidence="7 9" id="KW-0460">Magnesium</keyword>
<evidence type="ECO:0000313" key="12">
    <source>
        <dbReference type="EMBL" id="GKY86393.1"/>
    </source>
</evidence>
<dbReference type="RefSeq" id="WP_281840358.1">
    <property type="nucleotide sequence ID" value="NZ_BROH01000001.1"/>
</dbReference>
<accession>A0ABQ5LN57</accession>
<name>A0ABQ5LN57_9RHOB</name>
<dbReference type="InterPro" id="IPR002586">
    <property type="entry name" value="CobQ/CobB/MinD/ParA_Nub-bd_dom"/>
</dbReference>